<feature type="non-terminal residue" evidence="2">
    <location>
        <position position="402"/>
    </location>
</feature>
<sequence>MGPRRGRSRRGSSTARSTAACSPCTSDPPSAGSSAPRRVRRTFRPSAPCSGTGRSPCPISRRRSSRRPRRDGIPPPSPPPRMTERPSGGRGGVAAGPPVLVPELIAELTPLPDLLRPEEEVEAETRRREAVEHHRLVPLRGRLAWQACAKLALGEAALFPQLVPRVGAERRLVPPLPDHPVRPEVEGRPVGPLAEGALVVAALVRVHLPYRTARPRPPPDVLRGELVVHVPARRLLTLEGDPPLPVQRPLPADGARVRVERARRRSRTRRGTGGVPPVAPRVRVALHPVGAVALVAGGAERVALGIGVGPRRAAEEVVLELAVRREASLTSEADGPLLLVCRVVGLVGVAVVEVDEEVPAPRRPRWDGPSGRPAGVPAGTSAGQARGRQACRACCEAGVVGG</sequence>
<evidence type="ECO:0000256" key="1">
    <source>
        <dbReference type="SAM" id="MobiDB-lite"/>
    </source>
</evidence>
<reference evidence="2 3" key="1">
    <citation type="journal article" date="2012" name="Genome Biol.">
        <title>Genome and low-iron response of an oceanic diatom adapted to chronic iron limitation.</title>
        <authorList>
            <person name="Lommer M."/>
            <person name="Specht M."/>
            <person name="Roy A.S."/>
            <person name="Kraemer L."/>
            <person name="Andreson R."/>
            <person name="Gutowska M.A."/>
            <person name="Wolf J."/>
            <person name="Bergner S.V."/>
            <person name="Schilhabel M.B."/>
            <person name="Klostermeier U.C."/>
            <person name="Beiko R.G."/>
            <person name="Rosenstiel P."/>
            <person name="Hippler M."/>
            <person name="Laroche J."/>
        </authorList>
    </citation>
    <scope>NUCLEOTIDE SEQUENCE [LARGE SCALE GENOMIC DNA]</scope>
    <source>
        <strain evidence="2 3">CCMP1005</strain>
    </source>
</reference>
<feature type="compositionally biased region" description="Basic residues" evidence="1">
    <location>
        <begin position="60"/>
        <end position="69"/>
    </location>
</feature>
<protein>
    <submittedName>
        <fullName evidence="2">Uncharacterized protein</fullName>
    </submittedName>
</protein>
<feature type="compositionally biased region" description="Basic residues" evidence="1">
    <location>
        <begin position="261"/>
        <end position="270"/>
    </location>
</feature>
<proteinExistence type="predicted"/>
<dbReference type="AlphaFoldDB" id="K0S6C7"/>
<organism evidence="2 3">
    <name type="scientific">Thalassiosira oceanica</name>
    <name type="common">Marine diatom</name>
    <dbReference type="NCBI Taxonomy" id="159749"/>
    <lineage>
        <taxon>Eukaryota</taxon>
        <taxon>Sar</taxon>
        <taxon>Stramenopiles</taxon>
        <taxon>Ochrophyta</taxon>
        <taxon>Bacillariophyta</taxon>
        <taxon>Coscinodiscophyceae</taxon>
        <taxon>Thalassiosirophycidae</taxon>
        <taxon>Thalassiosirales</taxon>
        <taxon>Thalassiosiraceae</taxon>
        <taxon>Thalassiosira</taxon>
    </lineage>
</organism>
<feature type="region of interest" description="Disordered" evidence="1">
    <location>
        <begin position="255"/>
        <end position="279"/>
    </location>
</feature>
<feature type="compositionally biased region" description="Basic residues" evidence="1">
    <location>
        <begin position="1"/>
        <end position="10"/>
    </location>
</feature>
<gene>
    <name evidence="2" type="ORF">THAOC_19180</name>
</gene>
<dbReference type="EMBL" id="AGNL01021067">
    <property type="protein sequence ID" value="EJK60464.1"/>
    <property type="molecule type" value="Genomic_DNA"/>
</dbReference>
<evidence type="ECO:0000313" key="2">
    <source>
        <dbReference type="EMBL" id="EJK60464.1"/>
    </source>
</evidence>
<accession>K0S6C7</accession>
<keyword evidence="3" id="KW-1185">Reference proteome</keyword>
<feature type="compositionally biased region" description="Low complexity" evidence="1">
    <location>
        <begin position="11"/>
        <end position="25"/>
    </location>
</feature>
<feature type="region of interest" description="Disordered" evidence="1">
    <location>
        <begin position="1"/>
        <end position="97"/>
    </location>
</feature>
<comment type="caution">
    <text evidence="2">The sequence shown here is derived from an EMBL/GenBank/DDBJ whole genome shotgun (WGS) entry which is preliminary data.</text>
</comment>
<feature type="region of interest" description="Disordered" evidence="1">
    <location>
        <begin position="360"/>
        <end position="382"/>
    </location>
</feature>
<dbReference type="Proteomes" id="UP000266841">
    <property type="component" value="Unassembled WGS sequence"/>
</dbReference>
<name>K0S6C7_THAOC</name>
<evidence type="ECO:0000313" key="3">
    <source>
        <dbReference type="Proteomes" id="UP000266841"/>
    </source>
</evidence>